<evidence type="ECO:0000313" key="2">
    <source>
        <dbReference type="EMBL" id="MUG64975.1"/>
    </source>
</evidence>
<feature type="compositionally biased region" description="Polar residues" evidence="1">
    <location>
        <begin position="69"/>
        <end position="84"/>
    </location>
</feature>
<organism evidence="3 4">
    <name type="scientific">Paenibacillus campinasensis</name>
    <dbReference type="NCBI Taxonomy" id="66347"/>
    <lineage>
        <taxon>Bacteria</taxon>
        <taxon>Bacillati</taxon>
        <taxon>Bacillota</taxon>
        <taxon>Bacilli</taxon>
        <taxon>Bacillales</taxon>
        <taxon>Paenibacillaceae</taxon>
        <taxon>Paenibacillus</taxon>
    </lineage>
</organism>
<feature type="compositionally biased region" description="Low complexity" evidence="1">
    <location>
        <begin position="53"/>
        <end position="68"/>
    </location>
</feature>
<accession>A0A268F2W9</accession>
<dbReference type="EMBL" id="NPBY01000010">
    <property type="protein sequence ID" value="PAD79693.1"/>
    <property type="molecule type" value="Genomic_DNA"/>
</dbReference>
<proteinExistence type="predicted"/>
<evidence type="ECO:0000313" key="5">
    <source>
        <dbReference type="Proteomes" id="UP000435177"/>
    </source>
</evidence>
<dbReference type="EMBL" id="WOAA01000001">
    <property type="protein sequence ID" value="MUG64975.1"/>
    <property type="molecule type" value="Genomic_DNA"/>
</dbReference>
<reference evidence="3 4" key="1">
    <citation type="submission" date="2017-07" db="EMBL/GenBank/DDBJ databases">
        <title>Isolation and whole genome analysis of endospore-forming bacteria from heroin.</title>
        <authorList>
            <person name="Kalinowski J."/>
            <person name="Ahrens B."/>
            <person name="Al-Dilaimi A."/>
            <person name="Winkler A."/>
            <person name="Wibberg D."/>
            <person name="Schleenbecker U."/>
            <person name="Ruckert C."/>
            <person name="Wolfel R."/>
            <person name="Grass G."/>
        </authorList>
    </citation>
    <scope>NUCLEOTIDE SEQUENCE [LARGE SCALE GENOMIC DNA]</scope>
    <source>
        <strain evidence="3 4">7537-G1</strain>
    </source>
</reference>
<dbReference type="OrthoDB" id="2656835at2"/>
<name>A0A268F2W9_9BACL</name>
<keyword evidence="5" id="KW-1185">Reference proteome</keyword>
<evidence type="ECO:0000256" key="1">
    <source>
        <dbReference type="SAM" id="MobiDB-lite"/>
    </source>
</evidence>
<reference evidence="2 5" key="2">
    <citation type="submission" date="2019-11" db="EMBL/GenBank/DDBJ databases">
        <title>Draft genome sequences of five Paenibacillus species of dairy origin.</title>
        <authorList>
            <person name="Olajide A.M."/>
            <person name="Chen S."/>
            <person name="Lapointe G."/>
        </authorList>
    </citation>
    <scope>NUCLEOTIDE SEQUENCE [LARGE SCALE GENOMIC DNA]</scope>
    <source>
        <strain evidence="2 5">3CS1</strain>
    </source>
</reference>
<dbReference type="Proteomes" id="UP000215596">
    <property type="component" value="Unassembled WGS sequence"/>
</dbReference>
<comment type="caution">
    <text evidence="3">The sequence shown here is derived from an EMBL/GenBank/DDBJ whole genome shotgun (WGS) entry which is preliminary data.</text>
</comment>
<evidence type="ECO:0000313" key="4">
    <source>
        <dbReference type="Proteomes" id="UP000215596"/>
    </source>
</evidence>
<feature type="region of interest" description="Disordered" evidence="1">
    <location>
        <begin position="48"/>
        <end position="92"/>
    </location>
</feature>
<dbReference type="Proteomes" id="UP000435177">
    <property type="component" value="Unassembled WGS sequence"/>
</dbReference>
<sequence>MKTSSFLWGVAVGCAVSRTMSRRGISLTSMMKNMNLGSFASTAMNKVQGMNNSSASGKASASYGGSSSRQTSAQHYSPQASSHSKAADLSQIKEFIRKNPDVKHEVEEILKETGTVVPGL</sequence>
<dbReference type="RefSeq" id="WP_095263489.1">
    <property type="nucleotide sequence ID" value="NZ_NPBY01000010.1"/>
</dbReference>
<protein>
    <submittedName>
        <fullName evidence="3">Uncharacterized protein</fullName>
    </submittedName>
</protein>
<dbReference type="AlphaFoldDB" id="A0A268F2W9"/>
<gene>
    <name evidence="3" type="ORF">CHH67_02945</name>
    <name evidence="2" type="ORF">GNP94_03015</name>
</gene>
<evidence type="ECO:0000313" key="3">
    <source>
        <dbReference type="EMBL" id="PAD79693.1"/>
    </source>
</evidence>